<protein>
    <submittedName>
        <fullName evidence="1">tRNA (Guanine) methyltransferase Trm5</fullName>
    </submittedName>
</protein>
<organism evidence="1 2">
    <name type="scientific">Aspergillus ochraceoroseus</name>
    <dbReference type="NCBI Taxonomy" id="138278"/>
    <lineage>
        <taxon>Eukaryota</taxon>
        <taxon>Fungi</taxon>
        <taxon>Dikarya</taxon>
        <taxon>Ascomycota</taxon>
        <taxon>Pezizomycotina</taxon>
        <taxon>Eurotiomycetes</taxon>
        <taxon>Eurotiomycetidae</taxon>
        <taxon>Eurotiales</taxon>
        <taxon>Aspergillaceae</taxon>
        <taxon>Aspergillus</taxon>
        <taxon>Aspergillus subgen. Nidulantes</taxon>
    </lineage>
</organism>
<dbReference type="VEuPathDB" id="FungiDB:P175DRAFT_0512299"/>
<dbReference type="AlphaFoldDB" id="A0A0F8WLJ3"/>
<keyword evidence="1" id="KW-0489">Methyltransferase</keyword>
<dbReference type="Proteomes" id="UP000034947">
    <property type="component" value="Unassembled WGS sequence"/>
</dbReference>
<name>A0A0F8WLJ3_9EURO</name>
<comment type="caution">
    <text evidence="1">The sequence shown here is derived from an EMBL/GenBank/DDBJ whole genome shotgun (WGS) entry which is preliminary data.</text>
</comment>
<evidence type="ECO:0000313" key="1">
    <source>
        <dbReference type="EMBL" id="KKK12147.1"/>
    </source>
</evidence>
<proteinExistence type="predicted"/>
<reference evidence="1 2" key="1">
    <citation type="submission" date="2015-02" db="EMBL/GenBank/DDBJ databases">
        <title>Draft Genome Sequences of Two Closely-Related Aflatoxigenic Aspergillus Species Obtained from the Cote d'Ivoire.</title>
        <authorList>
            <person name="Moore G.G."/>
            <person name="Beltz S.B."/>
            <person name="Mack B.M."/>
        </authorList>
    </citation>
    <scope>NUCLEOTIDE SEQUENCE [LARGE SCALE GENOMIC DNA]</scope>
    <source>
        <strain evidence="1 2">SRRC1432</strain>
    </source>
</reference>
<sequence>MDATADRDTSSPLSSDLPAMFRPPVNRAMRVLDRSFFKKTIPLSAATVFKASDISNVRKELLKSRDLLSLPRLSAIREVKQDDVVRKCLLLREGIKHDDAATWSPKISELVNTGVVGVRPYDLTLEYDYWNYADIIAAILPEDLLDEIPQGFTQVGHI</sequence>
<feature type="non-terminal residue" evidence="1">
    <location>
        <position position="158"/>
    </location>
</feature>
<accession>A0A0F8WLJ3</accession>
<dbReference type="GO" id="GO:0032259">
    <property type="term" value="P:methylation"/>
    <property type="evidence" value="ECO:0007669"/>
    <property type="project" value="UniProtKB-KW"/>
</dbReference>
<keyword evidence="2" id="KW-1185">Reference proteome</keyword>
<gene>
    <name evidence="1" type="ORF">AOCH_006322</name>
</gene>
<evidence type="ECO:0000313" key="2">
    <source>
        <dbReference type="Proteomes" id="UP000034947"/>
    </source>
</evidence>
<keyword evidence="1" id="KW-0808">Transferase</keyword>
<dbReference type="GO" id="GO:0008168">
    <property type="term" value="F:methyltransferase activity"/>
    <property type="evidence" value="ECO:0007669"/>
    <property type="project" value="UniProtKB-KW"/>
</dbReference>
<dbReference type="EMBL" id="JYKN01003528">
    <property type="protein sequence ID" value="KKK12147.1"/>
    <property type="molecule type" value="Genomic_DNA"/>
</dbReference>